<evidence type="ECO:0000313" key="2">
    <source>
        <dbReference type="EMBL" id="KAJ6766800.1"/>
    </source>
</evidence>
<proteinExistence type="predicted"/>
<protein>
    <submittedName>
        <fullName evidence="2">WRKY TRANSCRIPTION FACTOR 27-RELATED</fullName>
    </submittedName>
</protein>
<dbReference type="Proteomes" id="UP001151532">
    <property type="component" value="Chromosome 4"/>
</dbReference>
<evidence type="ECO:0000313" key="3">
    <source>
        <dbReference type="Proteomes" id="UP001151532"/>
    </source>
</evidence>
<name>A0A9Q1ACU7_SALPP</name>
<keyword evidence="3" id="KW-1185">Reference proteome</keyword>
<dbReference type="OrthoDB" id="662136at2759"/>
<sequence>MAEDQDWDLYAVVRSCTSAAAAATTNKNSSSSSENFESPFDQRLASLTFDGGGDEESSPFSFPNLACQPRNNNCLQELRDSCKPFLPGFTTSAGRLQVAKIKHNLHNSSAHHHPLVLPLVPGSTNHTISGPKKKKKQPEEADIACNSRDSR</sequence>
<dbReference type="AlphaFoldDB" id="A0A9Q1ACU7"/>
<comment type="caution">
    <text evidence="2">The sequence shown here is derived from an EMBL/GenBank/DDBJ whole genome shotgun (WGS) entry which is preliminary data.</text>
</comment>
<reference evidence="2" key="1">
    <citation type="submission" date="2022-11" db="EMBL/GenBank/DDBJ databases">
        <authorList>
            <person name="Hyden B.L."/>
            <person name="Feng K."/>
            <person name="Yates T."/>
            <person name="Jawdy S."/>
            <person name="Smart L.B."/>
            <person name="Muchero W."/>
        </authorList>
    </citation>
    <scope>NUCLEOTIDE SEQUENCE</scope>
    <source>
        <tissue evidence="2">Shoot tip</tissue>
    </source>
</reference>
<gene>
    <name evidence="2" type="ORF">OIU79_022710</name>
</gene>
<dbReference type="EMBL" id="JAPFFK010000004">
    <property type="protein sequence ID" value="KAJ6766800.1"/>
    <property type="molecule type" value="Genomic_DNA"/>
</dbReference>
<evidence type="ECO:0000256" key="1">
    <source>
        <dbReference type="SAM" id="MobiDB-lite"/>
    </source>
</evidence>
<feature type="region of interest" description="Disordered" evidence="1">
    <location>
        <begin position="113"/>
        <end position="151"/>
    </location>
</feature>
<organism evidence="2 3">
    <name type="scientific">Salix purpurea</name>
    <name type="common">Purple osier willow</name>
    <dbReference type="NCBI Taxonomy" id="77065"/>
    <lineage>
        <taxon>Eukaryota</taxon>
        <taxon>Viridiplantae</taxon>
        <taxon>Streptophyta</taxon>
        <taxon>Embryophyta</taxon>
        <taxon>Tracheophyta</taxon>
        <taxon>Spermatophyta</taxon>
        <taxon>Magnoliopsida</taxon>
        <taxon>eudicotyledons</taxon>
        <taxon>Gunneridae</taxon>
        <taxon>Pentapetalae</taxon>
        <taxon>rosids</taxon>
        <taxon>fabids</taxon>
        <taxon>Malpighiales</taxon>
        <taxon>Salicaceae</taxon>
        <taxon>Saliceae</taxon>
        <taxon>Salix</taxon>
    </lineage>
</organism>
<accession>A0A9Q1ACU7</accession>
<reference evidence="2" key="2">
    <citation type="journal article" date="2023" name="Int. J. Mol. Sci.">
        <title>De Novo Assembly and Annotation of 11 Diverse Shrub Willow (Salix) Genomes Reveals Novel Gene Organization in Sex-Linked Regions.</title>
        <authorList>
            <person name="Hyden B."/>
            <person name="Feng K."/>
            <person name="Yates T.B."/>
            <person name="Jawdy S."/>
            <person name="Cereghino C."/>
            <person name="Smart L.B."/>
            <person name="Muchero W."/>
        </authorList>
    </citation>
    <scope>NUCLEOTIDE SEQUENCE</scope>
    <source>
        <tissue evidence="2">Shoot tip</tissue>
    </source>
</reference>